<dbReference type="GO" id="GO:0046148">
    <property type="term" value="P:pigment biosynthetic process"/>
    <property type="evidence" value="ECO:0007669"/>
    <property type="project" value="InterPro"/>
</dbReference>
<keyword evidence="10" id="KW-0812">Transmembrane</keyword>
<feature type="cross-link" description="2'-(S-cysteinyl)-histidine (Cys-His)" evidence="9">
    <location>
        <begin position="145"/>
        <end position="162"/>
    </location>
</feature>
<comment type="similarity">
    <text evidence="1">Belongs to the tyrosinase family.</text>
</comment>
<evidence type="ECO:0000256" key="7">
    <source>
        <dbReference type="PIRSR" id="PIRSR000290-1"/>
    </source>
</evidence>
<feature type="binding site" evidence="7">
    <location>
        <position position="302"/>
    </location>
    <ligand>
        <name>Cu cation</name>
        <dbReference type="ChEBI" id="CHEBI:23378"/>
        <label>B</label>
    </ligand>
</feature>
<evidence type="ECO:0000313" key="14">
    <source>
        <dbReference type="Proteomes" id="UP000829196"/>
    </source>
</evidence>
<evidence type="ECO:0000256" key="9">
    <source>
        <dbReference type="PIRSR" id="PIRSR000290-3"/>
    </source>
</evidence>
<accession>A0A8T3BS23</accession>
<keyword evidence="10" id="KW-1133">Transmembrane helix</keyword>
<evidence type="ECO:0000313" key="13">
    <source>
        <dbReference type="EMBL" id="KAI0516646.1"/>
    </source>
</evidence>
<evidence type="ECO:0000259" key="12">
    <source>
        <dbReference type="PROSITE" id="PS00498"/>
    </source>
</evidence>
<feature type="binding site" evidence="7">
    <location>
        <position position="336"/>
    </location>
    <ligand>
        <name>Cu cation</name>
        <dbReference type="ChEBI" id="CHEBI:23378"/>
        <label>B</label>
    </ligand>
</feature>
<dbReference type="PRINTS" id="PR00092">
    <property type="entry name" value="TYROSINASE"/>
</dbReference>
<dbReference type="PANTHER" id="PTHR11474">
    <property type="entry name" value="TYROSINASE FAMILY MEMBER"/>
    <property type="match status" value="1"/>
</dbReference>
<dbReference type="Gene3D" id="1.10.1280.10">
    <property type="entry name" value="Di-copper center containing domain from catechol oxidase"/>
    <property type="match status" value="1"/>
</dbReference>
<organism evidence="13 14">
    <name type="scientific">Dendrobium nobile</name>
    <name type="common">Orchid</name>
    <dbReference type="NCBI Taxonomy" id="94219"/>
    <lineage>
        <taxon>Eukaryota</taxon>
        <taxon>Viridiplantae</taxon>
        <taxon>Streptophyta</taxon>
        <taxon>Embryophyta</taxon>
        <taxon>Tracheophyta</taxon>
        <taxon>Spermatophyta</taxon>
        <taxon>Magnoliopsida</taxon>
        <taxon>Liliopsida</taxon>
        <taxon>Asparagales</taxon>
        <taxon>Orchidaceae</taxon>
        <taxon>Epidendroideae</taxon>
        <taxon>Malaxideae</taxon>
        <taxon>Dendrobiinae</taxon>
        <taxon>Dendrobium</taxon>
    </lineage>
</organism>
<keyword evidence="3" id="KW-0883">Thioether bond</keyword>
<evidence type="ECO:0000256" key="1">
    <source>
        <dbReference type="ARBA" id="ARBA00009928"/>
    </source>
</evidence>
<feature type="disulfide bond" evidence="8">
    <location>
        <begin position="59"/>
        <end position="75"/>
    </location>
</feature>
<feature type="disulfide bond" evidence="8">
    <location>
        <begin position="74"/>
        <end position="142"/>
    </location>
</feature>
<sequence length="552" mass="63235">MRNLCTAKKPLLYSQPPPRHPHFLLLLLLLPLFLTVIFILHPRPLPPQRPIQPPDLSHCLLISIYPPSSPPLNCCALSLVSSDHQKILNFTFPLPSSPLRIRPAAHLVDSRYISQYSKAVQLMKDLPKSDPRSFFQQANIHCAYCNGAYDQFGFSNLQLLIHRSWLFFPWHRLYLYFHERILAKLIGDDSFALPFWNWDSPDGMRIPSMYLNNFFFNKSSSSSSLYHPNRDPSHQPPVMVDLNFLEVGSDQAVVYPGVDDNLRIMYRQMMENGATTELFLGSAFRAGEQPEPGPGSVEVIPHNTVHYWTGDPRKHYREDMGAFYSAARDPIFYAHHANIDRLWLVWKSLGRKHMDFSDSDWLDSAFLFYDEEARLVRVKVRDCLDIDRLRYRYQAVENPWINSGRRSHATKKKKKSNNIQYNYAEELGFPVKVEKEAVVVRVKRPRRGGGDEVEVLVVEGIETEGTESTRFDVYVNASPAELQHPAARECAGSFVSLPQLRREGKRRTNLKLGISELIEDLGAEGDDTVLVILVPRKGKATVADSLLCCYPK</sequence>
<gene>
    <name evidence="13" type="ORF">KFK09_009323</name>
</gene>
<evidence type="ECO:0000256" key="10">
    <source>
        <dbReference type="SAM" id="Phobius"/>
    </source>
</evidence>
<dbReference type="PANTHER" id="PTHR11474:SF76">
    <property type="entry name" value="SHKT DOMAIN-CONTAINING PROTEIN"/>
    <property type="match status" value="1"/>
</dbReference>
<feature type="domain" description="Tyrosinase copper-binding" evidence="11">
    <location>
        <begin position="162"/>
        <end position="179"/>
    </location>
</feature>
<evidence type="ECO:0000256" key="5">
    <source>
        <dbReference type="ARBA" id="ARBA00023008"/>
    </source>
</evidence>
<feature type="binding site" evidence="7">
    <location>
        <position position="306"/>
    </location>
    <ligand>
        <name>Cu cation</name>
        <dbReference type="ChEBI" id="CHEBI:23378"/>
        <label>B</label>
    </ligand>
</feature>
<evidence type="ECO:0000256" key="6">
    <source>
        <dbReference type="ARBA" id="ARBA00023157"/>
    </source>
</evidence>
<feature type="binding site" evidence="7">
    <location>
        <position position="171"/>
    </location>
    <ligand>
        <name>Cu cation</name>
        <dbReference type="ChEBI" id="CHEBI:23378"/>
        <label>A</label>
    </ligand>
</feature>
<evidence type="ECO:0000259" key="11">
    <source>
        <dbReference type="PROSITE" id="PS00497"/>
    </source>
</evidence>
<keyword evidence="5 7" id="KW-0186">Copper</keyword>
<dbReference type="Pfam" id="PF00264">
    <property type="entry name" value="Tyrosinase"/>
    <property type="match status" value="1"/>
</dbReference>
<dbReference type="SUPFAM" id="SSF48056">
    <property type="entry name" value="Di-copper centre-containing domain"/>
    <property type="match status" value="1"/>
</dbReference>
<dbReference type="OrthoDB" id="6132182at2759"/>
<dbReference type="InterPro" id="IPR050316">
    <property type="entry name" value="Tyrosinase/Hemocyanin"/>
</dbReference>
<dbReference type="SMR" id="A0A8T3BS23"/>
<comment type="cofactor">
    <cofactor evidence="7">
        <name>Cu(2+)</name>
        <dbReference type="ChEBI" id="CHEBI:29036"/>
    </cofactor>
    <text evidence="7">Binds 2 copper ions per subunit.</text>
</comment>
<name>A0A8T3BS23_DENNO</name>
<evidence type="ECO:0000256" key="2">
    <source>
        <dbReference type="ARBA" id="ARBA00022723"/>
    </source>
</evidence>
<dbReference type="InterPro" id="IPR002227">
    <property type="entry name" value="Tyrosinase_Cu-bd"/>
</dbReference>
<feature type="binding site" evidence="7">
    <location>
        <position position="162"/>
    </location>
    <ligand>
        <name>Cu cation</name>
        <dbReference type="ChEBI" id="CHEBI:23378"/>
        <label>A</label>
    </ligand>
</feature>
<keyword evidence="2 7" id="KW-0479">Metal-binding</keyword>
<dbReference type="AlphaFoldDB" id="A0A8T3BS23"/>
<evidence type="ECO:0000256" key="4">
    <source>
        <dbReference type="ARBA" id="ARBA00023002"/>
    </source>
</evidence>
<feature type="binding site" evidence="7">
    <location>
        <position position="141"/>
    </location>
    <ligand>
        <name>Cu cation</name>
        <dbReference type="ChEBI" id="CHEBI:23378"/>
        <label>A</label>
    </ligand>
</feature>
<dbReference type="PIRSF" id="PIRSF000290">
    <property type="entry name" value="PPO_plant"/>
    <property type="match status" value="1"/>
</dbReference>
<comment type="caution">
    <text evidence="13">The sequence shown here is derived from an EMBL/GenBank/DDBJ whole genome shotgun (WGS) entry which is preliminary data.</text>
</comment>
<dbReference type="InterPro" id="IPR016213">
    <property type="entry name" value="Polyphenol_oxidase"/>
</dbReference>
<dbReference type="EMBL" id="JAGYWB010000007">
    <property type="protein sequence ID" value="KAI0516646.1"/>
    <property type="molecule type" value="Genomic_DNA"/>
</dbReference>
<dbReference type="InterPro" id="IPR022739">
    <property type="entry name" value="Polyphenol_oxidase_cen"/>
</dbReference>
<dbReference type="PROSITE" id="PS00497">
    <property type="entry name" value="TYROSINASE_1"/>
    <property type="match status" value="1"/>
</dbReference>
<dbReference type="PROSITE" id="PS00498">
    <property type="entry name" value="TYROSINASE_2"/>
    <property type="match status" value="1"/>
</dbReference>
<reference evidence="13" key="1">
    <citation type="journal article" date="2022" name="Front. Genet.">
        <title>Chromosome-Scale Assembly of the Dendrobium nobile Genome Provides Insights Into the Molecular Mechanism of the Biosynthesis of the Medicinal Active Ingredient of Dendrobium.</title>
        <authorList>
            <person name="Xu Q."/>
            <person name="Niu S.-C."/>
            <person name="Li K.-L."/>
            <person name="Zheng P.-J."/>
            <person name="Zhang X.-J."/>
            <person name="Jia Y."/>
            <person name="Liu Y."/>
            <person name="Niu Y.-X."/>
            <person name="Yu L.-H."/>
            <person name="Chen D.-F."/>
            <person name="Zhang G.-Q."/>
        </authorList>
    </citation>
    <scope>NUCLEOTIDE SEQUENCE</scope>
    <source>
        <tissue evidence="13">Leaf</tissue>
    </source>
</reference>
<dbReference type="GO" id="GO:0046872">
    <property type="term" value="F:metal ion binding"/>
    <property type="evidence" value="ECO:0007669"/>
    <property type="project" value="UniProtKB-KW"/>
</dbReference>
<feature type="transmembrane region" description="Helical" evidence="10">
    <location>
        <begin position="21"/>
        <end position="40"/>
    </location>
</feature>
<dbReference type="Pfam" id="PF12142">
    <property type="entry name" value="PPO1_DWL"/>
    <property type="match status" value="1"/>
</dbReference>
<feature type="domain" description="Tyrosinase copper-binding" evidence="12">
    <location>
        <begin position="329"/>
        <end position="340"/>
    </location>
</feature>
<evidence type="ECO:0000256" key="3">
    <source>
        <dbReference type="ARBA" id="ARBA00022784"/>
    </source>
</evidence>
<dbReference type="InterPro" id="IPR022740">
    <property type="entry name" value="Polyphenol_oxidase_C"/>
</dbReference>
<dbReference type="Pfam" id="PF12143">
    <property type="entry name" value="PPO1_KFDV"/>
    <property type="match status" value="1"/>
</dbReference>
<keyword evidence="14" id="KW-1185">Reference proteome</keyword>
<protein>
    <recommendedName>
        <fullName evidence="11 12">Tyrosinase copper-binding domain-containing protein</fullName>
    </recommendedName>
</protein>
<dbReference type="GO" id="GO:0004097">
    <property type="term" value="F:catechol oxidase activity"/>
    <property type="evidence" value="ECO:0007669"/>
    <property type="project" value="InterPro"/>
</dbReference>
<keyword evidence="6 8" id="KW-1015">Disulfide bond</keyword>
<keyword evidence="4" id="KW-0560">Oxidoreductase</keyword>
<keyword evidence="10" id="KW-0472">Membrane</keyword>
<evidence type="ECO:0000256" key="8">
    <source>
        <dbReference type="PIRSR" id="PIRSR000290-2"/>
    </source>
</evidence>
<proteinExistence type="inferred from homology"/>
<dbReference type="InterPro" id="IPR008922">
    <property type="entry name" value="Di-copper_centre_dom_sf"/>
</dbReference>
<dbReference type="Proteomes" id="UP000829196">
    <property type="component" value="Unassembled WGS sequence"/>
</dbReference>